<evidence type="ECO:0008006" key="4">
    <source>
        <dbReference type="Google" id="ProtNLM"/>
    </source>
</evidence>
<dbReference type="EMBL" id="AFZE01000045">
    <property type="protein sequence ID" value="EHL13135.1"/>
    <property type="molecule type" value="Genomic_DNA"/>
</dbReference>
<dbReference type="AlphaFoldDB" id="G9X212"/>
<keyword evidence="1" id="KW-0175">Coiled coil</keyword>
<feature type="coiled-coil region" evidence="1">
    <location>
        <begin position="17"/>
        <end position="82"/>
    </location>
</feature>
<reference evidence="2 3" key="1">
    <citation type="submission" date="2011-08" db="EMBL/GenBank/DDBJ databases">
        <title>The Genome Sequence of Eubacteriaceae bacterium ACC19a.</title>
        <authorList>
            <consortium name="The Broad Institute Genome Sequencing Platform"/>
            <person name="Earl A."/>
            <person name="Ward D."/>
            <person name="Feldgarden M."/>
            <person name="Gevers D."/>
            <person name="Sizova M."/>
            <person name="Hazen A."/>
            <person name="Epstein S."/>
            <person name="Young S.K."/>
            <person name="Zeng Q."/>
            <person name="Gargeya S."/>
            <person name="Fitzgerald M."/>
            <person name="Haas B."/>
            <person name="Abouelleil A."/>
            <person name="Alvarado L."/>
            <person name="Arachchi H.M."/>
            <person name="Berlin A."/>
            <person name="Brown A."/>
            <person name="Chapman S.B."/>
            <person name="Chen Z."/>
            <person name="Dunbar C."/>
            <person name="Freedman E."/>
            <person name="Gearin G."/>
            <person name="Gellesch M."/>
            <person name="Goldberg J."/>
            <person name="Griggs A."/>
            <person name="Gujja S."/>
            <person name="Heiman D."/>
            <person name="Howarth C."/>
            <person name="Larson L."/>
            <person name="Lui A."/>
            <person name="MacDonald P.J.P."/>
            <person name="Montmayeur A."/>
            <person name="Murphy C."/>
            <person name="Neiman D."/>
            <person name="Pearson M."/>
            <person name="Priest M."/>
            <person name="Roberts A."/>
            <person name="Saif S."/>
            <person name="Shea T."/>
            <person name="Shenoy N."/>
            <person name="Sisk P."/>
            <person name="Stolte C."/>
            <person name="Sykes S."/>
            <person name="Wortman J."/>
            <person name="Nusbaum C."/>
            <person name="Birren B."/>
        </authorList>
    </citation>
    <scope>NUCLEOTIDE SEQUENCE [LARGE SCALE GENOMIC DNA]</scope>
    <source>
        <strain evidence="2 3">ACC19a</strain>
    </source>
</reference>
<evidence type="ECO:0000313" key="3">
    <source>
        <dbReference type="Proteomes" id="UP000006437"/>
    </source>
</evidence>
<evidence type="ECO:0000313" key="2">
    <source>
        <dbReference type="EMBL" id="EHL13135.1"/>
    </source>
</evidence>
<organism evidence="2 3">
    <name type="scientific">Peptoanaerobacter stomatis</name>
    <dbReference type="NCBI Taxonomy" id="796937"/>
    <lineage>
        <taxon>Bacteria</taxon>
        <taxon>Bacillati</taxon>
        <taxon>Bacillota</taxon>
        <taxon>Clostridia</taxon>
        <taxon>Peptostreptococcales</taxon>
        <taxon>Filifactoraceae</taxon>
        <taxon>Peptoanaerobacter</taxon>
    </lineage>
</organism>
<dbReference type="HOGENOM" id="CLU_120505_0_0_9"/>
<accession>G9X212</accession>
<dbReference type="Pfam" id="PF14265">
    <property type="entry name" value="DUF4355"/>
    <property type="match status" value="1"/>
</dbReference>
<protein>
    <recommendedName>
        <fullName evidence="4">PF14265 domain protein</fullName>
    </recommendedName>
</protein>
<sequence length="155" mass="17930">MEFKAITTQEELDKTIADRLKRQKENILKEYEDYEQVKKERDSFQNELIELKKSVETFNTEKENHSKEIEALNTKIKGYELNSMRMKIALENGIPYSLADRLKGDDEESLTKDAKALSEFVSKNKPVAPLKSTEPKIDIKDASYKKLLGNLEQGE</sequence>
<dbReference type="BioCyc" id="EBAC796937-HMP:GMGH-436-MONOMER"/>
<comment type="caution">
    <text evidence="2">The sequence shown here is derived from an EMBL/GenBank/DDBJ whole genome shotgun (WGS) entry which is preliminary data.</text>
</comment>
<dbReference type="InterPro" id="IPR025580">
    <property type="entry name" value="Gp46"/>
</dbReference>
<dbReference type="RefSeq" id="WP_009524672.1">
    <property type="nucleotide sequence ID" value="NZ_JH414547.1"/>
</dbReference>
<dbReference type="Proteomes" id="UP000006437">
    <property type="component" value="Unassembled WGS sequence"/>
</dbReference>
<proteinExistence type="predicted"/>
<evidence type="ECO:0000256" key="1">
    <source>
        <dbReference type="SAM" id="Coils"/>
    </source>
</evidence>
<name>G9X212_9FIRM</name>
<gene>
    <name evidence="2" type="ORF">HMPREF9629_00435</name>
</gene>